<gene>
    <name evidence="2" type="ORF">Tci_605022</name>
</gene>
<dbReference type="EMBL" id="BKCJ010405669">
    <property type="protein sequence ID" value="GFA33050.1"/>
    <property type="molecule type" value="Genomic_DNA"/>
</dbReference>
<evidence type="ECO:0000256" key="1">
    <source>
        <dbReference type="SAM" id="MobiDB-lite"/>
    </source>
</evidence>
<feature type="region of interest" description="Disordered" evidence="1">
    <location>
        <begin position="1"/>
        <end position="64"/>
    </location>
</feature>
<feature type="compositionally biased region" description="Low complexity" evidence="1">
    <location>
        <begin position="39"/>
        <end position="54"/>
    </location>
</feature>
<name>A0A699JGN9_TANCI</name>
<comment type="caution">
    <text evidence="2">The sequence shown here is derived from an EMBL/GenBank/DDBJ whole genome shotgun (WGS) entry which is preliminary data.</text>
</comment>
<evidence type="ECO:0000313" key="2">
    <source>
        <dbReference type="EMBL" id="GFA33050.1"/>
    </source>
</evidence>
<sequence>ITTPSPEKFFGEPSSQNQTCSPPPDLSDPIYHSPPLAATPLHPHSTVVVTTSTPQPTPHHHHRLPAATLPRTTITTIETPSSTTSPPSWLPSLHTTTYNTPMTAAALAVI</sequence>
<proteinExistence type="predicted"/>
<feature type="non-terminal residue" evidence="2">
    <location>
        <position position="1"/>
    </location>
</feature>
<dbReference type="AlphaFoldDB" id="A0A699JGN9"/>
<protein>
    <submittedName>
        <fullName evidence="2">Uncharacterized protein</fullName>
    </submittedName>
</protein>
<reference evidence="2" key="1">
    <citation type="journal article" date="2019" name="Sci. Rep.">
        <title>Draft genome of Tanacetum cinerariifolium, the natural source of mosquito coil.</title>
        <authorList>
            <person name="Yamashiro T."/>
            <person name="Shiraishi A."/>
            <person name="Satake H."/>
            <person name="Nakayama K."/>
        </authorList>
    </citation>
    <scope>NUCLEOTIDE SEQUENCE</scope>
</reference>
<organism evidence="2">
    <name type="scientific">Tanacetum cinerariifolium</name>
    <name type="common">Dalmatian daisy</name>
    <name type="synonym">Chrysanthemum cinerariifolium</name>
    <dbReference type="NCBI Taxonomy" id="118510"/>
    <lineage>
        <taxon>Eukaryota</taxon>
        <taxon>Viridiplantae</taxon>
        <taxon>Streptophyta</taxon>
        <taxon>Embryophyta</taxon>
        <taxon>Tracheophyta</taxon>
        <taxon>Spermatophyta</taxon>
        <taxon>Magnoliopsida</taxon>
        <taxon>eudicotyledons</taxon>
        <taxon>Gunneridae</taxon>
        <taxon>Pentapetalae</taxon>
        <taxon>asterids</taxon>
        <taxon>campanulids</taxon>
        <taxon>Asterales</taxon>
        <taxon>Asteraceae</taxon>
        <taxon>Asteroideae</taxon>
        <taxon>Anthemideae</taxon>
        <taxon>Anthemidinae</taxon>
        <taxon>Tanacetum</taxon>
    </lineage>
</organism>
<accession>A0A699JGN9</accession>